<evidence type="ECO:0008006" key="3">
    <source>
        <dbReference type="Google" id="ProtNLM"/>
    </source>
</evidence>
<dbReference type="AlphaFoldDB" id="A0A1E7FSX4"/>
<accession>A0A1E7FSX4</accession>
<dbReference type="Gene3D" id="3.80.10.10">
    <property type="entry name" value="Ribonuclease Inhibitor"/>
    <property type="match status" value="1"/>
</dbReference>
<organism evidence="1 2">
    <name type="scientific">Fragilariopsis cylindrus CCMP1102</name>
    <dbReference type="NCBI Taxonomy" id="635003"/>
    <lineage>
        <taxon>Eukaryota</taxon>
        <taxon>Sar</taxon>
        <taxon>Stramenopiles</taxon>
        <taxon>Ochrophyta</taxon>
        <taxon>Bacillariophyta</taxon>
        <taxon>Bacillariophyceae</taxon>
        <taxon>Bacillariophycidae</taxon>
        <taxon>Bacillariales</taxon>
        <taxon>Bacillariaceae</taxon>
        <taxon>Fragilariopsis</taxon>
    </lineage>
</organism>
<dbReference type="KEGG" id="fcy:FRACYDRAFT_234861"/>
<protein>
    <recommendedName>
        <fullName evidence="3">RNI-like protein</fullName>
    </recommendedName>
</protein>
<gene>
    <name evidence="1" type="ORF">FRACYDRAFT_234861</name>
</gene>
<dbReference type="Proteomes" id="UP000095751">
    <property type="component" value="Unassembled WGS sequence"/>
</dbReference>
<sequence>MANNPQPPAAAELVVLHHPYMELNYPRKIPTMEEIQTMEASVLLKLIRRSKWRSFPSGPQHCYEKSQTNTIINPAGDGDGSSISSRRITHLKIIDNTFYQRLQEVLAPPRILGQRPILAPPTILGQRWIMTKDIAIMDQLQVIELYRCTGTLPESMNHLNCLVRLQLDGCHDIDLSLLGLGLGLGGNTNNNRLQNLMELKITDCEDLTPIKFQNLSNLKRISLMRWDKRNNDTVNLGHRWINELSSATVVPTLQFRLSLQRITFSGSGLTNKDLRTILFRMLVDNKFPNLHTLIINDNPEINSFMDVSPTPSSYNYVPPLPTTMATNLKTIKLSGTSIKVNNEELDSVIYFLEKHPTVGIMKVFNYDSLLPIDQRKKINKIEYLLSMNSIDAFSMTGRPETIPLSVFPLAISKAFRKSYRTCNQDSDIRDEDNFKYEIRHDIVYHLLRNGPIFATGQTERYKRKRAYYPRVVKKQIKY</sequence>
<dbReference type="OrthoDB" id="55709at2759"/>
<proteinExistence type="predicted"/>
<evidence type="ECO:0000313" key="1">
    <source>
        <dbReference type="EMBL" id="OEU21236.1"/>
    </source>
</evidence>
<name>A0A1E7FSX4_9STRA</name>
<dbReference type="EMBL" id="KV784354">
    <property type="protein sequence ID" value="OEU21236.1"/>
    <property type="molecule type" value="Genomic_DNA"/>
</dbReference>
<evidence type="ECO:0000313" key="2">
    <source>
        <dbReference type="Proteomes" id="UP000095751"/>
    </source>
</evidence>
<dbReference type="InParanoid" id="A0A1E7FSX4"/>
<reference evidence="1 2" key="1">
    <citation type="submission" date="2016-09" db="EMBL/GenBank/DDBJ databases">
        <title>Extensive genetic diversity and differential bi-allelic expression allows diatom success in the polar Southern Ocean.</title>
        <authorList>
            <consortium name="DOE Joint Genome Institute"/>
            <person name="Mock T."/>
            <person name="Otillar R.P."/>
            <person name="Strauss J."/>
            <person name="Dupont C."/>
            <person name="Frickenhaus S."/>
            <person name="Maumus F."/>
            <person name="Mcmullan M."/>
            <person name="Sanges R."/>
            <person name="Schmutz J."/>
            <person name="Toseland A."/>
            <person name="Valas R."/>
            <person name="Veluchamy A."/>
            <person name="Ward B.J."/>
            <person name="Allen A."/>
            <person name="Barry K."/>
            <person name="Falciatore A."/>
            <person name="Ferrante M."/>
            <person name="Fortunato A.E."/>
            <person name="Gloeckner G."/>
            <person name="Gruber A."/>
            <person name="Hipkin R."/>
            <person name="Janech M."/>
            <person name="Kroth P."/>
            <person name="Leese F."/>
            <person name="Lindquist E."/>
            <person name="Lyon B.R."/>
            <person name="Martin J."/>
            <person name="Mayer C."/>
            <person name="Parker M."/>
            <person name="Quesneville H."/>
            <person name="Raymond J."/>
            <person name="Uhlig C."/>
            <person name="Valentin K.U."/>
            <person name="Worden A.Z."/>
            <person name="Armbrust E.V."/>
            <person name="Bowler C."/>
            <person name="Green B."/>
            <person name="Moulton V."/>
            <person name="Van Oosterhout C."/>
            <person name="Grigoriev I."/>
        </authorList>
    </citation>
    <scope>NUCLEOTIDE SEQUENCE [LARGE SCALE GENOMIC DNA]</scope>
    <source>
        <strain evidence="1 2">CCMP1102</strain>
    </source>
</reference>
<keyword evidence="2" id="KW-1185">Reference proteome</keyword>
<dbReference type="InterPro" id="IPR032675">
    <property type="entry name" value="LRR_dom_sf"/>
</dbReference>
<dbReference type="SUPFAM" id="SSF52047">
    <property type="entry name" value="RNI-like"/>
    <property type="match status" value="1"/>
</dbReference>